<dbReference type="SMART" id="SM00267">
    <property type="entry name" value="GGDEF"/>
    <property type="match status" value="1"/>
</dbReference>
<dbReference type="Proteomes" id="UP001239782">
    <property type="component" value="Chromosome"/>
</dbReference>
<dbReference type="PANTHER" id="PTHR44757:SF2">
    <property type="entry name" value="BIOFILM ARCHITECTURE MAINTENANCE PROTEIN MBAA"/>
    <property type="match status" value="1"/>
</dbReference>
<proteinExistence type="predicted"/>
<dbReference type="RefSeq" id="WP_309203848.1">
    <property type="nucleotide sequence ID" value="NZ_CP133548.1"/>
</dbReference>
<dbReference type="SUPFAM" id="SSF141868">
    <property type="entry name" value="EAL domain-like"/>
    <property type="match status" value="1"/>
</dbReference>
<accession>A0AA51X8Z4</accession>
<dbReference type="InterPro" id="IPR043128">
    <property type="entry name" value="Rev_trsase/Diguanyl_cyclase"/>
</dbReference>
<evidence type="ECO:0000259" key="2">
    <source>
        <dbReference type="PROSITE" id="PS50883"/>
    </source>
</evidence>
<dbReference type="Gene3D" id="3.20.20.450">
    <property type="entry name" value="EAL domain"/>
    <property type="match status" value="1"/>
</dbReference>
<dbReference type="SMART" id="SM00052">
    <property type="entry name" value="EAL"/>
    <property type="match status" value="1"/>
</dbReference>
<dbReference type="InterPro" id="IPR029787">
    <property type="entry name" value="Nucleotide_cyclase"/>
</dbReference>
<dbReference type="NCBIfam" id="TIGR00254">
    <property type="entry name" value="GGDEF"/>
    <property type="match status" value="1"/>
</dbReference>
<dbReference type="AlphaFoldDB" id="A0AA51X8Z4"/>
<dbReference type="InterPro" id="IPR000160">
    <property type="entry name" value="GGDEF_dom"/>
</dbReference>
<dbReference type="EC" id="2.7.7.65" evidence="4"/>
<keyword evidence="4" id="KW-0808">Transferase</keyword>
<gene>
    <name evidence="4" type="ORF">Q9312_06870</name>
</gene>
<dbReference type="PROSITE" id="PS50887">
    <property type="entry name" value="GGDEF"/>
    <property type="match status" value="1"/>
</dbReference>
<keyword evidence="5" id="KW-1185">Reference proteome</keyword>
<sequence length="506" mass="56905">MHDRHKIKQLVQQLEPEMIDQARSGSRVHLSKLFQSLAEAYIARAEPAKSLHSPLELNRDPLTQLPNRELFAYHVEQAILRAQRHQTAFALVFIDIDHFKGINDNHGHEVGDAVLSTLANRIKSAIRSVDILARLSGDEFCLLVEELDGQKSIEKVIKAIRCALDPNIKINELSLQVTISIGVSVYPLNGTNFKQLLKFADLAMYDAKQKGRNQASVYSEDINSKINLLRQNQQRLNLALQLHTLQTSFDVETELVSDRICGIRQTVFLNDKATLNFDKILDIAKRSNSLAALNQEMFYLAADYAQQWLAKLVEPPRIIIPILKPLLLTQHGIDFIRDEINKRSLSGNLFEFEVSEKDLLTSPDASKYLTRLHMLGCKISLINFGIGPSALTWLSSGNIHKIKVDKTLTANIENNQQARILMQAIIDIAHQFSIRVVAIDIETDQQAQLLYSLKCDGVRGKYSGSQLTAEHVSSLLKTRQNSETKLSEGNSSSLIEAFMSNRNHTG</sequence>
<dbReference type="CDD" id="cd01948">
    <property type="entry name" value="EAL"/>
    <property type="match status" value="1"/>
</dbReference>
<keyword evidence="4" id="KW-0548">Nucleotidyltransferase</keyword>
<dbReference type="GO" id="GO:0052621">
    <property type="term" value="F:diguanylate cyclase activity"/>
    <property type="evidence" value="ECO:0007669"/>
    <property type="project" value="UniProtKB-EC"/>
</dbReference>
<dbReference type="InterPro" id="IPR035919">
    <property type="entry name" value="EAL_sf"/>
</dbReference>
<dbReference type="Pfam" id="PF00990">
    <property type="entry name" value="GGDEF"/>
    <property type="match status" value="1"/>
</dbReference>
<dbReference type="InterPro" id="IPR001633">
    <property type="entry name" value="EAL_dom"/>
</dbReference>
<dbReference type="EMBL" id="CP133548">
    <property type="protein sequence ID" value="WMS88630.1"/>
    <property type="molecule type" value="Genomic_DNA"/>
</dbReference>
<dbReference type="KEGG" id="plei:Q9312_06870"/>
<comment type="cofactor">
    <cofactor evidence="1">
        <name>Mg(2+)</name>
        <dbReference type="ChEBI" id="CHEBI:18420"/>
    </cofactor>
</comment>
<reference evidence="4 5" key="1">
    <citation type="submission" date="2023-08" db="EMBL/GenBank/DDBJ databases">
        <title>Pleionea litopenaei sp. nov., isolated from stomach of juvenile Litopenaeus vannamei.</title>
        <authorList>
            <person name="Rho A.M."/>
            <person name="Hwang C.Y."/>
        </authorList>
    </citation>
    <scope>NUCLEOTIDE SEQUENCE [LARGE SCALE GENOMIC DNA]</scope>
    <source>
        <strain evidence="4 5">HL-JVS1</strain>
    </source>
</reference>
<evidence type="ECO:0000256" key="1">
    <source>
        <dbReference type="ARBA" id="ARBA00001946"/>
    </source>
</evidence>
<protein>
    <submittedName>
        <fullName evidence="4">Diguanylate cyclase</fullName>
        <ecNumber evidence="4">2.7.7.65</ecNumber>
    </submittedName>
</protein>
<dbReference type="Pfam" id="PF00563">
    <property type="entry name" value="EAL"/>
    <property type="match status" value="1"/>
</dbReference>
<dbReference type="Gene3D" id="3.30.70.270">
    <property type="match status" value="1"/>
</dbReference>
<feature type="domain" description="GGDEF" evidence="3">
    <location>
        <begin position="87"/>
        <end position="220"/>
    </location>
</feature>
<dbReference type="SUPFAM" id="SSF55073">
    <property type="entry name" value="Nucleotide cyclase"/>
    <property type="match status" value="1"/>
</dbReference>
<name>A0AA51X8Z4_9GAMM</name>
<organism evidence="4 5">
    <name type="scientific">Pleionea litopenaei</name>
    <dbReference type="NCBI Taxonomy" id="3070815"/>
    <lineage>
        <taxon>Bacteria</taxon>
        <taxon>Pseudomonadati</taxon>
        <taxon>Pseudomonadota</taxon>
        <taxon>Gammaproteobacteria</taxon>
        <taxon>Oceanospirillales</taxon>
        <taxon>Pleioneaceae</taxon>
        <taxon>Pleionea</taxon>
    </lineage>
</organism>
<evidence type="ECO:0000313" key="5">
    <source>
        <dbReference type="Proteomes" id="UP001239782"/>
    </source>
</evidence>
<evidence type="ECO:0000259" key="3">
    <source>
        <dbReference type="PROSITE" id="PS50887"/>
    </source>
</evidence>
<feature type="domain" description="EAL" evidence="2">
    <location>
        <begin position="229"/>
        <end position="480"/>
    </location>
</feature>
<dbReference type="PROSITE" id="PS50883">
    <property type="entry name" value="EAL"/>
    <property type="match status" value="1"/>
</dbReference>
<dbReference type="InterPro" id="IPR052155">
    <property type="entry name" value="Biofilm_reg_signaling"/>
</dbReference>
<evidence type="ECO:0000313" key="4">
    <source>
        <dbReference type="EMBL" id="WMS88630.1"/>
    </source>
</evidence>
<dbReference type="PANTHER" id="PTHR44757">
    <property type="entry name" value="DIGUANYLATE CYCLASE DGCP"/>
    <property type="match status" value="1"/>
</dbReference>
<dbReference type="FunFam" id="3.30.70.270:FF:000001">
    <property type="entry name" value="Diguanylate cyclase domain protein"/>
    <property type="match status" value="1"/>
</dbReference>
<dbReference type="CDD" id="cd01949">
    <property type="entry name" value="GGDEF"/>
    <property type="match status" value="1"/>
</dbReference>